<dbReference type="Pfam" id="PF07907">
    <property type="entry name" value="YibE_F"/>
    <property type="match status" value="1"/>
</dbReference>
<protein>
    <recommendedName>
        <fullName evidence="5">YibE/F family protein</fullName>
    </recommendedName>
</protein>
<feature type="transmembrane region" description="Helical" evidence="2">
    <location>
        <begin position="200"/>
        <end position="222"/>
    </location>
</feature>
<keyword evidence="2" id="KW-0812">Transmembrane</keyword>
<feature type="region of interest" description="Disordered" evidence="1">
    <location>
        <begin position="376"/>
        <end position="398"/>
    </location>
</feature>
<feature type="transmembrane region" description="Helical" evidence="2">
    <location>
        <begin position="145"/>
        <end position="166"/>
    </location>
</feature>
<feature type="transmembrane region" description="Helical" evidence="2">
    <location>
        <begin position="346"/>
        <end position="367"/>
    </location>
</feature>
<keyword evidence="4" id="KW-1185">Reference proteome</keyword>
<evidence type="ECO:0000256" key="2">
    <source>
        <dbReference type="SAM" id="Phobius"/>
    </source>
</evidence>
<gene>
    <name evidence="3" type="ORF">SH1V18_24040</name>
</gene>
<evidence type="ECO:0000313" key="4">
    <source>
        <dbReference type="Proteomes" id="UP001144256"/>
    </source>
</evidence>
<evidence type="ECO:0008006" key="5">
    <source>
        <dbReference type="Google" id="ProtNLM"/>
    </source>
</evidence>
<dbReference type="PANTHER" id="PTHR41771:SF1">
    <property type="entry name" value="MEMBRANE PROTEIN"/>
    <property type="match status" value="1"/>
</dbReference>
<accession>A0A9W5YB84</accession>
<dbReference type="PANTHER" id="PTHR41771">
    <property type="entry name" value="MEMBRANE PROTEIN-RELATED"/>
    <property type="match status" value="1"/>
</dbReference>
<evidence type="ECO:0000313" key="3">
    <source>
        <dbReference type="EMBL" id="GKX29924.1"/>
    </source>
</evidence>
<name>A0A9W5YB84_9FIRM</name>
<dbReference type="EMBL" id="BRLB01000006">
    <property type="protein sequence ID" value="GKX29924.1"/>
    <property type="molecule type" value="Genomic_DNA"/>
</dbReference>
<feature type="transmembrane region" description="Helical" evidence="2">
    <location>
        <begin position="122"/>
        <end position="138"/>
    </location>
</feature>
<comment type="caution">
    <text evidence="3">The sequence shown here is derived from an EMBL/GenBank/DDBJ whole genome shotgun (WGS) entry which is preliminary data.</text>
</comment>
<dbReference type="RefSeq" id="WP_281815692.1">
    <property type="nucleotide sequence ID" value="NZ_BRLB01000006.1"/>
</dbReference>
<feature type="transmembrane region" description="Helical" evidence="2">
    <location>
        <begin position="307"/>
        <end position="326"/>
    </location>
</feature>
<dbReference type="Proteomes" id="UP001144256">
    <property type="component" value="Unassembled WGS sequence"/>
</dbReference>
<feature type="transmembrane region" description="Helical" evidence="2">
    <location>
        <begin position="242"/>
        <end position="262"/>
    </location>
</feature>
<feature type="transmembrane region" description="Helical" evidence="2">
    <location>
        <begin position="172"/>
        <end position="193"/>
    </location>
</feature>
<sequence length="398" mass="44193">MKKYLPIIGFILLAALIIIISPMFKINSNQPNYFKQDFEDARVLEVISEEVDEDPAFDGLYLGTQVVKIEVLTGKYKGQSFKIKNPLSRNHNVYVKKDDVVIASVDESLEDIVWIYNYKREPLLYILVAIFFILLILLGRMQGVYSIISLIFTGIMIVFFMLPLIFQGNNPIVVTIITACIIIIASFLLISGFNLKTFSVILGTIIGVVIAGIISYVSGNLAHLSGITMDKGQELVYVAMDYKIQISGLMFSAILIASLGAVMDVAMSITSSIFEIHKTNPMLSSKQLFKSGMNIGKDVMGTMSNTLILAFAGSSLNSIMLIWGYQMGRKQFMNIPFIGTEIIQGLSGSIGIVLTVPITALISVMLLTRSANKKKSYNKSISRKKYKGKNKKNKKNKR</sequence>
<dbReference type="InterPro" id="IPR012507">
    <property type="entry name" value="YibE_F"/>
</dbReference>
<keyword evidence="2" id="KW-0472">Membrane</keyword>
<dbReference type="AlphaFoldDB" id="A0A9W5YB84"/>
<proteinExistence type="predicted"/>
<organism evidence="3 4">
    <name type="scientific">Vallitalea longa</name>
    <dbReference type="NCBI Taxonomy" id="2936439"/>
    <lineage>
        <taxon>Bacteria</taxon>
        <taxon>Bacillati</taxon>
        <taxon>Bacillota</taxon>
        <taxon>Clostridia</taxon>
        <taxon>Lachnospirales</taxon>
        <taxon>Vallitaleaceae</taxon>
        <taxon>Vallitalea</taxon>
    </lineage>
</organism>
<evidence type="ECO:0000256" key="1">
    <source>
        <dbReference type="SAM" id="MobiDB-lite"/>
    </source>
</evidence>
<reference evidence="3" key="1">
    <citation type="submission" date="2022-06" db="EMBL/GenBank/DDBJ databases">
        <title>Vallitalea longa sp. nov., an anaerobic bacterium isolated from marine sediment.</title>
        <authorList>
            <person name="Hirano S."/>
            <person name="Terahara T."/>
            <person name="Mori K."/>
            <person name="Hamada M."/>
            <person name="Matsumoto R."/>
            <person name="Kobayashi T."/>
        </authorList>
    </citation>
    <scope>NUCLEOTIDE SEQUENCE</scope>
    <source>
        <strain evidence="3">SH18-1</strain>
    </source>
</reference>
<keyword evidence="2" id="KW-1133">Transmembrane helix</keyword>
<feature type="transmembrane region" description="Helical" evidence="2">
    <location>
        <begin position="7"/>
        <end position="24"/>
    </location>
</feature>